<dbReference type="EMBL" id="JACXVP010000011">
    <property type="protein sequence ID" value="KAG5574724.1"/>
    <property type="molecule type" value="Genomic_DNA"/>
</dbReference>
<dbReference type="SUPFAM" id="SSF69065">
    <property type="entry name" value="RNase III domain-like"/>
    <property type="match status" value="1"/>
</dbReference>
<dbReference type="GO" id="GO:0005737">
    <property type="term" value="C:cytoplasm"/>
    <property type="evidence" value="ECO:0007669"/>
    <property type="project" value="TreeGrafter"/>
</dbReference>
<dbReference type="GO" id="GO:0005634">
    <property type="term" value="C:nucleus"/>
    <property type="evidence" value="ECO:0007669"/>
    <property type="project" value="TreeGrafter"/>
</dbReference>
<dbReference type="SUPFAM" id="SSF52540">
    <property type="entry name" value="P-loop containing nucleoside triphosphate hydrolases"/>
    <property type="match status" value="1"/>
</dbReference>
<comment type="caution">
    <text evidence="2">The sequence shown here is derived from an EMBL/GenBank/DDBJ whole genome shotgun (WGS) entry which is preliminary data.</text>
</comment>
<name>A0A9J5WHL8_SOLCO</name>
<dbReference type="Proteomes" id="UP000824120">
    <property type="component" value="Chromosome 11"/>
</dbReference>
<dbReference type="InterPro" id="IPR036389">
    <property type="entry name" value="RNase_III_sf"/>
</dbReference>
<dbReference type="OrthoDB" id="6513042at2759"/>
<dbReference type="GO" id="GO:0003723">
    <property type="term" value="F:RNA binding"/>
    <property type="evidence" value="ECO:0007669"/>
    <property type="project" value="TreeGrafter"/>
</dbReference>
<organism evidence="2 3">
    <name type="scientific">Solanum commersonii</name>
    <name type="common">Commerson's wild potato</name>
    <name type="synonym">Commerson's nightshade</name>
    <dbReference type="NCBI Taxonomy" id="4109"/>
    <lineage>
        <taxon>Eukaryota</taxon>
        <taxon>Viridiplantae</taxon>
        <taxon>Streptophyta</taxon>
        <taxon>Embryophyta</taxon>
        <taxon>Tracheophyta</taxon>
        <taxon>Spermatophyta</taxon>
        <taxon>Magnoliopsida</taxon>
        <taxon>eudicotyledons</taxon>
        <taxon>Gunneridae</taxon>
        <taxon>Pentapetalae</taxon>
        <taxon>asterids</taxon>
        <taxon>lamiids</taxon>
        <taxon>Solanales</taxon>
        <taxon>Solanaceae</taxon>
        <taxon>Solanoideae</taxon>
        <taxon>Solaneae</taxon>
        <taxon>Solanum</taxon>
    </lineage>
</organism>
<reference evidence="2 3" key="1">
    <citation type="submission" date="2020-09" db="EMBL/GenBank/DDBJ databases">
        <title>De no assembly of potato wild relative species, Solanum commersonii.</title>
        <authorList>
            <person name="Cho K."/>
        </authorList>
    </citation>
    <scope>NUCLEOTIDE SEQUENCE [LARGE SCALE GENOMIC DNA]</scope>
    <source>
        <strain evidence="2">LZ3.2</strain>
        <tissue evidence="2">Leaf</tissue>
    </source>
</reference>
<dbReference type="GO" id="GO:0004525">
    <property type="term" value="F:ribonuclease III activity"/>
    <property type="evidence" value="ECO:0007669"/>
    <property type="project" value="InterPro"/>
</dbReference>
<dbReference type="PANTHER" id="PTHR14950">
    <property type="entry name" value="DICER-RELATED"/>
    <property type="match status" value="1"/>
</dbReference>
<evidence type="ECO:0000313" key="3">
    <source>
        <dbReference type="Proteomes" id="UP000824120"/>
    </source>
</evidence>
<dbReference type="Gene3D" id="1.10.1520.10">
    <property type="entry name" value="Ribonuclease III domain"/>
    <property type="match status" value="1"/>
</dbReference>
<gene>
    <name evidence="2" type="ORF">H5410_054858</name>
</gene>
<accession>A0A9J5WHL8</accession>
<dbReference type="PANTHER" id="PTHR14950:SF70">
    <property type="entry name" value="ENDORIBONUCLEASE DICER HOMOLOG 2"/>
    <property type="match status" value="1"/>
</dbReference>
<sequence>MARANDVVCGNQQLCVDPLPFARSYQLEALEAALKQNTIVYLETGSGKTLIAIMLLRNNLDWNSLLNMRTGESITYREYYKKRGKRISKVHNYLQRSITQKAKESTDSSIELPPELCLVIMSPVSISTLYTYSFVPSIMHRIESLVMASHLNSMLLDDCKLNVFIPTAKVLEAVTTRKCLEKFHLESLETLGDAFLKYVGYIRNEPFNLHAWIIPGDSSQVHSFNEEFMTSSDKMMMWLRH</sequence>
<dbReference type="AlphaFoldDB" id="A0A9J5WHL8"/>
<keyword evidence="1" id="KW-0378">Hydrolase</keyword>
<proteinExistence type="predicted"/>
<keyword evidence="3" id="KW-1185">Reference proteome</keyword>
<dbReference type="Gene3D" id="3.40.50.300">
    <property type="entry name" value="P-loop containing nucleotide triphosphate hydrolases"/>
    <property type="match status" value="1"/>
</dbReference>
<dbReference type="InterPro" id="IPR027417">
    <property type="entry name" value="P-loop_NTPase"/>
</dbReference>
<evidence type="ECO:0000313" key="2">
    <source>
        <dbReference type="EMBL" id="KAG5574724.1"/>
    </source>
</evidence>
<dbReference type="GO" id="GO:0030422">
    <property type="term" value="P:siRNA processing"/>
    <property type="evidence" value="ECO:0007669"/>
    <property type="project" value="TreeGrafter"/>
</dbReference>
<protein>
    <submittedName>
        <fullName evidence="2">Uncharacterized protein</fullName>
    </submittedName>
</protein>
<evidence type="ECO:0000256" key="1">
    <source>
        <dbReference type="ARBA" id="ARBA00022801"/>
    </source>
</evidence>